<proteinExistence type="predicted"/>
<feature type="chain" id="PRO_5011732725" evidence="1">
    <location>
        <begin position="33"/>
        <end position="746"/>
    </location>
</feature>
<reference evidence="2 3" key="1">
    <citation type="submission" date="2016-10" db="EMBL/GenBank/DDBJ databases">
        <authorList>
            <person name="de Groot N.N."/>
        </authorList>
    </citation>
    <scope>NUCLEOTIDE SEQUENCE [LARGE SCALE GENOMIC DNA]</scope>
    <source>
        <strain evidence="2 3">DSM 5522</strain>
    </source>
</reference>
<protein>
    <submittedName>
        <fullName evidence="2">Uncharacterized protein</fullName>
    </submittedName>
</protein>
<dbReference type="RefSeq" id="WP_092869815.1">
    <property type="nucleotide sequence ID" value="NZ_FOJY01000001.1"/>
</dbReference>
<organism evidence="2 3">
    <name type="scientific">Acetitomaculum ruminis DSM 5522</name>
    <dbReference type="NCBI Taxonomy" id="1120918"/>
    <lineage>
        <taxon>Bacteria</taxon>
        <taxon>Bacillati</taxon>
        <taxon>Bacillota</taxon>
        <taxon>Clostridia</taxon>
        <taxon>Lachnospirales</taxon>
        <taxon>Lachnospiraceae</taxon>
        <taxon>Acetitomaculum</taxon>
    </lineage>
</organism>
<evidence type="ECO:0000313" key="3">
    <source>
        <dbReference type="Proteomes" id="UP000198838"/>
    </source>
</evidence>
<evidence type="ECO:0000256" key="1">
    <source>
        <dbReference type="SAM" id="SignalP"/>
    </source>
</evidence>
<dbReference type="AlphaFoldDB" id="A0A1I0V0N2"/>
<dbReference type="Proteomes" id="UP000198838">
    <property type="component" value="Unassembled WGS sequence"/>
</dbReference>
<keyword evidence="1" id="KW-0732">Signal</keyword>
<accession>A0A1I0V0N2</accession>
<dbReference type="OrthoDB" id="2077842at2"/>
<dbReference type="STRING" id="1120918.SAMN05216249_10194"/>
<sequence length="746" mass="81343">MKKNIKNSISKVLASSLSVAMLFTQMTPVAMAQTLSKGPEENTNLLVDYNKENIADLNAYAVNESSEKVVYALMNIPYDKFYENEGKNAVSVEAVSSATLTKTRTSLSNGSYHVNSDGSDITGIIYPVKLVDVNLEGKTQITDESSVSITISQRGTTSTTEYKGKDALFEAGSYSYYVLSEEPSYYKEVIQNKDGSLSFGKSSATVKNINATATFSTSSRYGDYQLNLSADALFGNDADNKAITDVVYGVAVNTTDGYSYGMRHVENIWRQKEIAWSAGFTTQSHGCNLSYRPYESMMGKTISSVTYYTEDGVFNLDIDDVYVPVKTNATVSVDTAPAKTGSTNVKFENLPKDFSPVYEIKGLENSSVSNGVLSYTDAPNGEYTLKVTDGNNKYASISTTFTLYSETPLLYDDNETALVKTDSASTDDFSKYIGAIKSVKVGEQSYSTSGRGAVTIIKEDGTFDLTATAFSDNALVYDVTIVAAGYQDYSFKLNLATALKNENVTVSGESFTYTGLDIEPEVTVVNKEGEKLKKDTDYTVKYIDNKNVSDKAVVVVEGMGLYKGIVEKTFTINPLKLTKSNVKLSKQSVTYNGKVQTPKITVKNAENKQLVKGKDFTVVTSKTAKNAGKYTYIIKGKNNYTGEIKVTYEIKKASQKITNVTKSKTIAYKKVAQKAQTFNLVAKAASKLTYVKVSGNKNIQISKSGKVTVKKGLKKGTYKIKVKLTAAKTSNYNAATSTNTITVKVK</sequence>
<keyword evidence="3" id="KW-1185">Reference proteome</keyword>
<feature type="signal peptide" evidence="1">
    <location>
        <begin position="1"/>
        <end position="32"/>
    </location>
</feature>
<name>A0A1I0V0N2_9FIRM</name>
<gene>
    <name evidence="2" type="ORF">SAMN05216249_10194</name>
</gene>
<dbReference type="EMBL" id="FOJY01000001">
    <property type="protein sequence ID" value="SFA69904.1"/>
    <property type="molecule type" value="Genomic_DNA"/>
</dbReference>
<evidence type="ECO:0000313" key="2">
    <source>
        <dbReference type="EMBL" id="SFA69904.1"/>
    </source>
</evidence>